<accession>A0AAV7IB19</accession>
<keyword evidence="5" id="KW-1185">Reference proteome</keyword>
<protein>
    <recommendedName>
        <fullName evidence="3">BTB domain-containing protein</fullName>
    </recommendedName>
</protein>
<dbReference type="PANTHER" id="PTHR23110">
    <property type="entry name" value="BTB DOMAIN TRANSCRIPTION FACTOR"/>
    <property type="match status" value="1"/>
</dbReference>
<comment type="subcellular location">
    <subcellularLocation>
        <location evidence="1">Nucleus</location>
    </subcellularLocation>
</comment>
<name>A0AAV7IB19_COTGL</name>
<sequence length="308" mass="35308">MQEEAMLNLRWDFFSSHLASTLDFCYEKQHFVDLSLVCKNNVTFKCHKMILSATSGFFRRLLTNNEHPHPLIILHDIDPEDLKAVLNFMYYGEIEVPESNVKNLVKVARVLDIAGLKDLQPSGQFSDRSATSGQFSDSSATRLGNSLPEIEEEIEVKKEPVSLEENGKPKIPLIKLQKPQVQKNCYNLRQRTGSLVRDSDFVVDSYKKNKRKKIVPEEKVISKPNQLGFKNGVKKVDDCNYFKKLKMLDEVEIIFQPQEVQGYDTGNSVFIKDEVDIDESQKRDKISLGPGVEIFKTFPWKPGTSRDF</sequence>
<keyword evidence="2" id="KW-0539">Nucleus</keyword>
<dbReference type="PANTHER" id="PTHR23110:SF98">
    <property type="entry name" value="PRE-LOLA-G, ISOFORM C-RELATED"/>
    <property type="match status" value="1"/>
</dbReference>
<evidence type="ECO:0000256" key="1">
    <source>
        <dbReference type="ARBA" id="ARBA00004123"/>
    </source>
</evidence>
<dbReference type="Gene3D" id="3.30.710.10">
    <property type="entry name" value="Potassium Channel Kv1.1, Chain A"/>
    <property type="match status" value="1"/>
</dbReference>
<organism evidence="4 5">
    <name type="scientific">Cotesia glomerata</name>
    <name type="common">Lepidopteran parasitic wasp</name>
    <name type="synonym">Apanteles glomeratus</name>
    <dbReference type="NCBI Taxonomy" id="32391"/>
    <lineage>
        <taxon>Eukaryota</taxon>
        <taxon>Metazoa</taxon>
        <taxon>Ecdysozoa</taxon>
        <taxon>Arthropoda</taxon>
        <taxon>Hexapoda</taxon>
        <taxon>Insecta</taxon>
        <taxon>Pterygota</taxon>
        <taxon>Neoptera</taxon>
        <taxon>Endopterygota</taxon>
        <taxon>Hymenoptera</taxon>
        <taxon>Apocrita</taxon>
        <taxon>Ichneumonoidea</taxon>
        <taxon>Braconidae</taxon>
        <taxon>Microgastrinae</taxon>
        <taxon>Cotesia</taxon>
    </lineage>
</organism>
<dbReference type="AlphaFoldDB" id="A0AAV7IB19"/>
<feature type="domain" description="BTB" evidence="3">
    <location>
        <begin position="32"/>
        <end position="98"/>
    </location>
</feature>
<dbReference type="Proteomes" id="UP000826195">
    <property type="component" value="Unassembled WGS sequence"/>
</dbReference>
<dbReference type="Pfam" id="PF00651">
    <property type="entry name" value="BTB"/>
    <property type="match status" value="1"/>
</dbReference>
<dbReference type="GO" id="GO:0005634">
    <property type="term" value="C:nucleus"/>
    <property type="evidence" value="ECO:0007669"/>
    <property type="project" value="UniProtKB-SubCell"/>
</dbReference>
<reference evidence="4 5" key="1">
    <citation type="journal article" date="2021" name="J. Hered.">
        <title>A chromosome-level genome assembly of the parasitoid wasp, Cotesia glomerata (Hymenoptera: Braconidae).</title>
        <authorList>
            <person name="Pinto B.J."/>
            <person name="Weis J.J."/>
            <person name="Gamble T."/>
            <person name="Ode P.J."/>
            <person name="Paul R."/>
            <person name="Zaspel J.M."/>
        </authorList>
    </citation>
    <scope>NUCLEOTIDE SEQUENCE [LARGE SCALE GENOMIC DNA]</scope>
    <source>
        <strain evidence="4">CgM1</strain>
    </source>
</reference>
<comment type="caution">
    <text evidence="4">The sequence shown here is derived from an EMBL/GenBank/DDBJ whole genome shotgun (WGS) entry which is preliminary data.</text>
</comment>
<dbReference type="InterPro" id="IPR011333">
    <property type="entry name" value="SKP1/BTB/POZ_sf"/>
</dbReference>
<gene>
    <name evidence="4" type="ORF">KQX54_018425</name>
</gene>
<dbReference type="SUPFAM" id="SSF54695">
    <property type="entry name" value="POZ domain"/>
    <property type="match status" value="1"/>
</dbReference>
<dbReference type="InterPro" id="IPR000210">
    <property type="entry name" value="BTB/POZ_dom"/>
</dbReference>
<evidence type="ECO:0000256" key="2">
    <source>
        <dbReference type="ARBA" id="ARBA00023242"/>
    </source>
</evidence>
<evidence type="ECO:0000313" key="5">
    <source>
        <dbReference type="Proteomes" id="UP000826195"/>
    </source>
</evidence>
<proteinExistence type="predicted"/>
<dbReference type="GO" id="GO:0006357">
    <property type="term" value="P:regulation of transcription by RNA polymerase II"/>
    <property type="evidence" value="ECO:0007669"/>
    <property type="project" value="TreeGrafter"/>
</dbReference>
<dbReference type="SMART" id="SM00225">
    <property type="entry name" value="BTB"/>
    <property type="match status" value="1"/>
</dbReference>
<evidence type="ECO:0000313" key="4">
    <source>
        <dbReference type="EMBL" id="KAH0547291.1"/>
    </source>
</evidence>
<dbReference type="EMBL" id="JAHXZJ010002237">
    <property type="protein sequence ID" value="KAH0547291.1"/>
    <property type="molecule type" value="Genomic_DNA"/>
</dbReference>
<dbReference type="InterPro" id="IPR051095">
    <property type="entry name" value="Dros_DevTransReg"/>
</dbReference>
<dbReference type="PROSITE" id="PS50097">
    <property type="entry name" value="BTB"/>
    <property type="match status" value="1"/>
</dbReference>
<evidence type="ECO:0000259" key="3">
    <source>
        <dbReference type="PROSITE" id="PS50097"/>
    </source>
</evidence>